<dbReference type="InterPro" id="IPR013249">
    <property type="entry name" value="RNA_pol_sigma70_r4_t2"/>
</dbReference>
<evidence type="ECO:0000313" key="10">
    <source>
        <dbReference type="Proteomes" id="UP000321797"/>
    </source>
</evidence>
<feature type="domain" description="RNA polymerase sigma-70 region 2" evidence="7">
    <location>
        <begin position="26"/>
        <end position="93"/>
    </location>
</feature>
<evidence type="ECO:0000256" key="4">
    <source>
        <dbReference type="ARBA" id="ARBA00023125"/>
    </source>
</evidence>
<keyword evidence="2" id="KW-0805">Transcription regulation</keyword>
<dbReference type="NCBIfam" id="TIGR02937">
    <property type="entry name" value="sigma70-ECF"/>
    <property type="match status" value="1"/>
</dbReference>
<dbReference type="InterPro" id="IPR036388">
    <property type="entry name" value="WH-like_DNA-bd_sf"/>
</dbReference>
<dbReference type="Pfam" id="PF04542">
    <property type="entry name" value="Sigma70_r2"/>
    <property type="match status" value="1"/>
</dbReference>
<feature type="domain" description="RNA polymerase sigma factor 70 region 4 type 2" evidence="8">
    <location>
        <begin position="117"/>
        <end position="167"/>
    </location>
</feature>
<evidence type="ECO:0000256" key="1">
    <source>
        <dbReference type="ARBA" id="ARBA00010641"/>
    </source>
</evidence>
<dbReference type="InterPro" id="IPR013324">
    <property type="entry name" value="RNA_pol_sigma_r3/r4-like"/>
</dbReference>
<comment type="caution">
    <text evidence="9">The sequence shown here is derived from an EMBL/GenBank/DDBJ whole genome shotgun (WGS) entry which is preliminary data.</text>
</comment>
<proteinExistence type="inferred from homology"/>
<evidence type="ECO:0000256" key="6">
    <source>
        <dbReference type="SAM" id="MobiDB-lite"/>
    </source>
</evidence>
<sequence length="251" mass="26688">MGLPDRTDAELLAAHVAGDRYAFAALYDRHHRRLRRLARSTTGCAHEAEDALQDAMLSAHRAAGSFRHDAAVGSWLHRIVLNACLDRVRRNRSTWVELIDHPATGDRTAEVDTALVVRAALRRLPAEQRAALLAVHMQGYSVADAAHKFGVAPGTVKSRCARGRARLAVLLGQGRGSRPAAAGPSAHGRLALAPDGGTARRVPPRQRVEAAPCPAIRTTNSPGPPPGHRHTRAARHPDSAGSPPGPAVPPP</sequence>
<dbReference type="GO" id="GO:0016987">
    <property type="term" value="F:sigma factor activity"/>
    <property type="evidence" value="ECO:0007669"/>
    <property type="project" value="UniProtKB-KW"/>
</dbReference>
<dbReference type="PANTHER" id="PTHR43133:SF50">
    <property type="entry name" value="ECF RNA POLYMERASE SIGMA FACTOR SIGM"/>
    <property type="match status" value="1"/>
</dbReference>
<dbReference type="InterPro" id="IPR014284">
    <property type="entry name" value="RNA_pol_sigma-70_dom"/>
</dbReference>
<dbReference type="InterPro" id="IPR007627">
    <property type="entry name" value="RNA_pol_sigma70_r2"/>
</dbReference>
<organism evidence="9 10">
    <name type="scientific">Mycolicibacter arupensis</name>
    <dbReference type="NCBI Taxonomy" id="342002"/>
    <lineage>
        <taxon>Bacteria</taxon>
        <taxon>Bacillati</taxon>
        <taxon>Actinomycetota</taxon>
        <taxon>Actinomycetes</taxon>
        <taxon>Mycobacteriales</taxon>
        <taxon>Mycobacteriaceae</taxon>
        <taxon>Mycolicibacter</taxon>
    </lineage>
</organism>
<dbReference type="AlphaFoldDB" id="A0A5C7XUA4"/>
<dbReference type="Gene3D" id="1.10.1740.10">
    <property type="match status" value="1"/>
</dbReference>
<dbReference type="PANTHER" id="PTHR43133">
    <property type="entry name" value="RNA POLYMERASE ECF-TYPE SIGMA FACTO"/>
    <property type="match status" value="1"/>
</dbReference>
<dbReference type="CDD" id="cd06171">
    <property type="entry name" value="Sigma70_r4"/>
    <property type="match status" value="1"/>
</dbReference>
<protein>
    <submittedName>
        <fullName evidence="9">RNA polymerase sigma factor SigM</fullName>
    </submittedName>
</protein>
<dbReference type="Gene3D" id="1.10.10.10">
    <property type="entry name" value="Winged helix-like DNA-binding domain superfamily/Winged helix DNA-binding domain"/>
    <property type="match status" value="1"/>
</dbReference>
<dbReference type="GO" id="GO:0003677">
    <property type="term" value="F:DNA binding"/>
    <property type="evidence" value="ECO:0007669"/>
    <property type="project" value="UniProtKB-KW"/>
</dbReference>
<reference evidence="9 10" key="1">
    <citation type="submission" date="2018-09" db="EMBL/GenBank/DDBJ databases">
        <title>Metagenome Assembled Genomes from an Advanced Water Purification Facility.</title>
        <authorList>
            <person name="Stamps B.W."/>
            <person name="Spear J.R."/>
        </authorList>
    </citation>
    <scope>NUCLEOTIDE SEQUENCE [LARGE SCALE GENOMIC DNA]</scope>
    <source>
        <strain evidence="9">Bin_29_2</strain>
    </source>
</reference>
<comment type="similarity">
    <text evidence="1">Belongs to the sigma-70 factor family. ECF subfamily.</text>
</comment>
<dbReference type="InterPro" id="IPR013325">
    <property type="entry name" value="RNA_pol_sigma_r2"/>
</dbReference>
<dbReference type="Proteomes" id="UP000321797">
    <property type="component" value="Unassembled WGS sequence"/>
</dbReference>
<evidence type="ECO:0000259" key="8">
    <source>
        <dbReference type="Pfam" id="PF08281"/>
    </source>
</evidence>
<dbReference type="SUPFAM" id="SSF88659">
    <property type="entry name" value="Sigma3 and sigma4 domains of RNA polymerase sigma factors"/>
    <property type="match status" value="1"/>
</dbReference>
<evidence type="ECO:0000256" key="2">
    <source>
        <dbReference type="ARBA" id="ARBA00023015"/>
    </source>
</evidence>
<name>A0A5C7XUA4_9MYCO</name>
<dbReference type="InterPro" id="IPR039425">
    <property type="entry name" value="RNA_pol_sigma-70-like"/>
</dbReference>
<dbReference type="GO" id="GO:0006352">
    <property type="term" value="P:DNA-templated transcription initiation"/>
    <property type="evidence" value="ECO:0007669"/>
    <property type="project" value="InterPro"/>
</dbReference>
<keyword evidence="3" id="KW-0731">Sigma factor</keyword>
<keyword evidence="4" id="KW-0238">DNA-binding</keyword>
<gene>
    <name evidence="9" type="primary">sigM</name>
    <name evidence="9" type="ORF">E6Q54_17145</name>
</gene>
<evidence type="ECO:0000259" key="7">
    <source>
        <dbReference type="Pfam" id="PF04542"/>
    </source>
</evidence>
<evidence type="ECO:0000256" key="5">
    <source>
        <dbReference type="ARBA" id="ARBA00023163"/>
    </source>
</evidence>
<accession>A0A5C7XUA4</accession>
<dbReference type="EMBL" id="SSGD01000116">
    <property type="protein sequence ID" value="TXI52973.1"/>
    <property type="molecule type" value="Genomic_DNA"/>
</dbReference>
<dbReference type="SUPFAM" id="SSF88946">
    <property type="entry name" value="Sigma2 domain of RNA polymerase sigma factors"/>
    <property type="match status" value="1"/>
</dbReference>
<dbReference type="NCBIfam" id="NF007225">
    <property type="entry name" value="PRK09643.1"/>
    <property type="match status" value="1"/>
</dbReference>
<keyword evidence="5" id="KW-0804">Transcription</keyword>
<feature type="region of interest" description="Disordered" evidence="6">
    <location>
        <begin position="174"/>
        <end position="251"/>
    </location>
</feature>
<dbReference type="Pfam" id="PF08281">
    <property type="entry name" value="Sigma70_r4_2"/>
    <property type="match status" value="1"/>
</dbReference>
<evidence type="ECO:0000256" key="3">
    <source>
        <dbReference type="ARBA" id="ARBA00023082"/>
    </source>
</evidence>
<evidence type="ECO:0000313" key="9">
    <source>
        <dbReference type="EMBL" id="TXI52973.1"/>
    </source>
</evidence>